<dbReference type="Pfam" id="PF26049">
    <property type="entry name" value="RLMG_N"/>
    <property type="match status" value="2"/>
</dbReference>
<feature type="domain" description="RlmG N-terminal" evidence="6">
    <location>
        <begin position="6"/>
        <end position="87"/>
    </location>
</feature>
<accession>A0ABP7N0N3</accession>
<evidence type="ECO:0000256" key="1">
    <source>
        <dbReference type="ARBA" id="ARBA00022490"/>
    </source>
</evidence>
<dbReference type="Proteomes" id="UP001501591">
    <property type="component" value="Unassembled WGS sequence"/>
</dbReference>
<keyword evidence="3 7" id="KW-0489">Methyltransferase</keyword>
<evidence type="ECO:0000256" key="3">
    <source>
        <dbReference type="ARBA" id="ARBA00022603"/>
    </source>
</evidence>
<dbReference type="InterPro" id="IPR007848">
    <property type="entry name" value="Small_mtfrase_dom"/>
</dbReference>
<keyword evidence="4" id="KW-0808">Transferase</keyword>
<dbReference type="PROSITE" id="PS00092">
    <property type="entry name" value="N6_MTASE"/>
    <property type="match status" value="1"/>
</dbReference>
<dbReference type="InterPro" id="IPR058679">
    <property type="entry name" value="RlmG_N"/>
</dbReference>
<dbReference type="GO" id="GO:0032259">
    <property type="term" value="P:methylation"/>
    <property type="evidence" value="ECO:0007669"/>
    <property type="project" value="UniProtKB-KW"/>
</dbReference>
<dbReference type="Pfam" id="PF05175">
    <property type="entry name" value="MTS"/>
    <property type="match status" value="1"/>
</dbReference>
<name>A0ABP7N0N3_9MICO</name>
<evidence type="ECO:0000256" key="4">
    <source>
        <dbReference type="ARBA" id="ARBA00022679"/>
    </source>
</evidence>
<dbReference type="EMBL" id="BAABCP010000001">
    <property type="protein sequence ID" value="GAA3934109.1"/>
    <property type="molecule type" value="Genomic_DNA"/>
</dbReference>
<comment type="caution">
    <text evidence="7">The sequence shown here is derived from an EMBL/GenBank/DDBJ whole genome shotgun (WGS) entry which is preliminary data.</text>
</comment>
<feature type="domain" description="Methyltransferase small" evidence="5">
    <location>
        <begin position="224"/>
        <end position="393"/>
    </location>
</feature>
<dbReference type="SUPFAM" id="SSF53335">
    <property type="entry name" value="S-adenosyl-L-methionine-dependent methyltransferases"/>
    <property type="match status" value="1"/>
</dbReference>
<dbReference type="PANTHER" id="PTHR47816:SF5">
    <property type="entry name" value="RIBOSOMAL RNA LARGE SUBUNIT METHYLTRANSFERASE G"/>
    <property type="match status" value="1"/>
</dbReference>
<evidence type="ECO:0000259" key="6">
    <source>
        <dbReference type="Pfam" id="PF26049"/>
    </source>
</evidence>
<sequence length="399" mass="41966">MPFDVSRLRRFPDVEAPNLQAWDATDELLVREGLNAGIPGDRTVVIGDGYGAITLALADAGMHGIRVHQDLVTGRRALVRNAVALGLVPGSEPEPQERRVAARHAGEAVGAPTEGTDAGPFASHELGPDLLAGARLVLLQLPKGLDELAEIADAVARWAEPDVVLIAGGRVKHMTLAQNEVLSRHFAAVQAHRGERKSRLITASGALPVPADPPFPVTRTRDGLTLCAFGGVFAGARVDIGTRVLLDAVPDMPARGRVVDLGCGTGVLAAAFALRHPDAVLVATDRSAAAVRSARATMAANGLTARVTVTLDDAGSALPGASVDLVLLNPPFHLGTSVHSRAGERLILAAARLLRPGGEVWTVFNSHLDHRRALSRHVGPTKQVSRTPKFTVTRSVRRG</sequence>
<keyword evidence="8" id="KW-1185">Reference proteome</keyword>
<evidence type="ECO:0000313" key="8">
    <source>
        <dbReference type="Proteomes" id="UP001501591"/>
    </source>
</evidence>
<keyword evidence="1" id="KW-0963">Cytoplasm</keyword>
<dbReference type="InterPro" id="IPR002052">
    <property type="entry name" value="DNA_methylase_N6_adenine_CS"/>
</dbReference>
<gene>
    <name evidence="7" type="ORF">GCM10022383_10750</name>
</gene>
<dbReference type="GO" id="GO:0008168">
    <property type="term" value="F:methyltransferase activity"/>
    <property type="evidence" value="ECO:0007669"/>
    <property type="project" value="UniProtKB-KW"/>
</dbReference>
<feature type="domain" description="RlmG N-terminal" evidence="6">
    <location>
        <begin position="129"/>
        <end position="204"/>
    </location>
</feature>
<dbReference type="Gene3D" id="3.40.50.150">
    <property type="entry name" value="Vaccinia Virus protein VP39"/>
    <property type="match status" value="2"/>
</dbReference>
<dbReference type="InterPro" id="IPR029063">
    <property type="entry name" value="SAM-dependent_MTases_sf"/>
</dbReference>
<proteinExistence type="predicted"/>
<organism evidence="7 8">
    <name type="scientific">Microbacterium soli</name>
    <dbReference type="NCBI Taxonomy" id="446075"/>
    <lineage>
        <taxon>Bacteria</taxon>
        <taxon>Bacillati</taxon>
        <taxon>Actinomycetota</taxon>
        <taxon>Actinomycetes</taxon>
        <taxon>Micrococcales</taxon>
        <taxon>Microbacteriaceae</taxon>
        <taxon>Microbacterium</taxon>
    </lineage>
</organism>
<dbReference type="PANTHER" id="PTHR47816">
    <property type="entry name" value="RIBOSOMAL RNA SMALL SUBUNIT METHYLTRANSFERASE C"/>
    <property type="match status" value="1"/>
</dbReference>
<dbReference type="InterPro" id="IPR046977">
    <property type="entry name" value="RsmC/RlmG"/>
</dbReference>
<reference evidence="8" key="1">
    <citation type="journal article" date="2019" name="Int. J. Syst. Evol. Microbiol.">
        <title>The Global Catalogue of Microorganisms (GCM) 10K type strain sequencing project: providing services to taxonomists for standard genome sequencing and annotation.</title>
        <authorList>
            <consortium name="The Broad Institute Genomics Platform"/>
            <consortium name="The Broad Institute Genome Sequencing Center for Infectious Disease"/>
            <person name="Wu L."/>
            <person name="Ma J."/>
        </authorList>
    </citation>
    <scope>NUCLEOTIDE SEQUENCE [LARGE SCALE GENOMIC DNA]</scope>
    <source>
        <strain evidence="8">JCM 17024</strain>
    </source>
</reference>
<dbReference type="RefSeq" id="WP_344818501.1">
    <property type="nucleotide sequence ID" value="NZ_BAABCP010000001.1"/>
</dbReference>
<dbReference type="CDD" id="cd02440">
    <property type="entry name" value="AdoMet_MTases"/>
    <property type="match status" value="1"/>
</dbReference>
<evidence type="ECO:0000256" key="2">
    <source>
        <dbReference type="ARBA" id="ARBA00022552"/>
    </source>
</evidence>
<keyword evidence="2" id="KW-0698">rRNA processing</keyword>
<evidence type="ECO:0000259" key="5">
    <source>
        <dbReference type="Pfam" id="PF05175"/>
    </source>
</evidence>
<protein>
    <submittedName>
        <fullName evidence="7">Methyltransferase</fullName>
    </submittedName>
</protein>
<evidence type="ECO:0000313" key="7">
    <source>
        <dbReference type="EMBL" id="GAA3934109.1"/>
    </source>
</evidence>